<dbReference type="PANTHER" id="PTHR23501">
    <property type="entry name" value="MAJOR FACILITATOR SUPERFAMILY"/>
    <property type="match status" value="1"/>
</dbReference>
<evidence type="ECO:0000256" key="4">
    <source>
        <dbReference type="ARBA" id="ARBA00023136"/>
    </source>
</evidence>
<protein>
    <recommendedName>
        <fullName evidence="7">Major facilitator superfamily (MFS) profile domain-containing protein</fullName>
    </recommendedName>
</protein>
<feature type="transmembrane region" description="Helical" evidence="6">
    <location>
        <begin position="111"/>
        <end position="133"/>
    </location>
</feature>
<feature type="transmembrane region" description="Helical" evidence="6">
    <location>
        <begin position="81"/>
        <end position="99"/>
    </location>
</feature>
<dbReference type="GO" id="GO:0005886">
    <property type="term" value="C:plasma membrane"/>
    <property type="evidence" value="ECO:0007669"/>
    <property type="project" value="TreeGrafter"/>
</dbReference>
<feature type="transmembrane region" description="Helical" evidence="6">
    <location>
        <begin position="354"/>
        <end position="376"/>
    </location>
</feature>
<dbReference type="Pfam" id="PF07690">
    <property type="entry name" value="MFS_1"/>
    <property type="match status" value="1"/>
</dbReference>
<feature type="transmembrane region" description="Helical" evidence="6">
    <location>
        <begin position="238"/>
        <end position="263"/>
    </location>
</feature>
<feature type="transmembrane region" description="Helical" evidence="6">
    <location>
        <begin position="16"/>
        <end position="39"/>
    </location>
</feature>
<dbReference type="PRINTS" id="PR01036">
    <property type="entry name" value="TCRTETB"/>
</dbReference>
<evidence type="ECO:0000313" key="9">
    <source>
        <dbReference type="Proteomes" id="UP001050691"/>
    </source>
</evidence>
<dbReference type="SUPFAM" id="SSF103473">
    <property type="entry name" value="MFS general substrate transporter"/>
    <property type="match status" value="1"/>
</dbReference>
<feature type="domain" description="Major facilitator superfamily (MFS) profile" evidence="7">
    <location>
        <begin position="17"/>
        <end position="486"/>
    </location>
</feature>
<sequence length="526" mass="56457">MISLAPKHKRDYRFKYILICLCFTLFLSALEFTAVSTALPTIVLDLRGSDFIWVTSAYGLTSTAVIPLIGGLAEMFGRKPTTLLVILCFAVGSAVCGGAQNMTMLITGRAIQGLGGGAIVVITNIILADMIPLDERGGYGGLFSLTWCLAAALGSLLGGVLTQTGQWRWLFCKTIDQAFCAVSGILAVVYIQLPKPPGSWKVKLTSMDWIGNILVISSSTLVTFSLTDGGIDFPWSSLHILVPLVVGALGFVLFFAYEAIYAVNPLASFPYLPSLQVPFGILNNRSSLSGVKLENALLSGVLSLGLTVIAIFAVLGGLSVKIFKIYRPQIWFGWCLQIIGAGLLTSIQLDNARTVGYCVLFGAGAGINYAAQYYPIQSSLPIEMTAQSLAFHGFLRSFGGVWGVTLGGTILQNTLLHTLPSEIIISQPGIGTKLYSLIPQIKYFPEPLRSVFQQAFLESLQPVWIWIAALSAAGLLSSLMMQDVPMHVETDKKWDPEANSSKSSSPPPSPDIEKGNIVLIGGANKM</sequence>
<keyword evidence="3 6" id="KW-1133">Transmembrane helix</keyword>
<feature type="transmembrane region" description="Helical" evidence="6">
    <location>
        <begin position="388"/>
        <end position="411"/>
    </location>
</feature>
<dbReference type="AlphaFoldDB" id="A0AAV5ALL9"/>
<dbReference type="InterPro" id="IPR036259">
    <property type="entry name" value="MFS_trans_sf"/>
</dbReference>
<evidence type="ECO:0000256" key="6">
    <source>
        <dbReference type="SAM" id="Phobius"/>
    </source>
</evidence>
<feature type="transmembrane region" description="Helical" evidence="6">
    <location>
        <begin position="296"/>
        <end position="318"/>
    </location>
</feature>
<evidence type="ECO:0000256" key="3">
    <source>
        <dbReference type="ARBA" id="ARBA00022989"/>
    </source>
</evidence>
<feature type="transmembrane region" description="Helical" evidence="6">
    <location>
        <begin position="51"/>
        <end position="69"/>
    </location>
</feature>
<evidence type="ECO:0000256" key="5">
    <source>
        <dbReference type="SAM" id="MobiDB-lite"/>
    </source>
</evidence>
<dbReference type="EMBL" id="BPWL01000009">
    <property type="protein sequence ID" value="GJJ14373.1"/>
    <property type="molecule type" value="Genomic_DNA"/>
</dbReference>
<proteinExistence type="predicted"/>
<dbReference type="PANTHER" id="PTHR23501:SF102">
    <property type="entry name" value="DRUG TRANSPORTER, PUTATIVE (AFU_ORTHOLOGUE AFUA_3G08530)-RELATED"/>
    <property type="match status" value="1"/>
</dbReference>
<evidence type="ECO:0000256" key="1">
    <source>
        <dbReference type="ARBA" id="ARBA00004141"/>
    </source>
</evidence>
<feature type="transmembrane region" description="Helical" evidence="6">
    <location>
        <begin position="330"/>
        <end position="348"/>
    </location>
</feature>
<dbReference type="InterPro" id="IPR011701">
    <property type="entry name" value="MFS"/>
</dbReference>
<dbReference type="InterPro" id="IPR020846">
    <property type="entry name" value="MFS_dom"/>
</dbReference>
<name>A0AAV5ALL9_9AGAM</name>
<keyword evidence="4 6" id="KW-0472">Membrane</keyword>
<dbReference type="Proteomes" id="UP001050691">
    <property type="component" value="Unassembled WGS sequence"/>
</dbReference>
<keyword evidence="9" id="KW-1185">Reference proteome</keyword>
<organism evidence="8 9">
    <name type="scientific">Clathrus columnatus</name>
    <dbReference type="NCBI Taxonomy" id="1419009"/>
    <lineage>
        <taxon>Eukaryota</taxon>
        <taxon>Fungi</taxon>
        <taxon>Dikarya</taxon>
        <taxon>Basidiomycota</taxon>
        <taxon>Agaricomycotina</taxon>
        <taxon>Agaricomycetes</taxon>
        <taxon>Phallomycetidae</taxon>
        <taxon>Phallales</taxon>
        <taxon>Clathraceae</taxon>
        <taxon>Clathrus</taxon>
    </lineage>
</organism>
<feature type="transmembrane region" description="Helical" evidence="6">
    <location>
        <begin position="209"/>
        <end position="226"/>
    </location>
</feature>
<gene>
    <name evidence="8" type="ORF">Clacol_008637</name>
</gene>
<keyword evidence="2 6" id="KW-0812">Transmembrane</keyword>
<dbReference type="Gene3D" id="1.20.1250.20">
    <property type="entry name" value="MFS general substrate transporter like domains"/>
    <property type="match status" value="1"/>
</dbReference>
<comment type="subcellular location">
    <subcellularLocation>
        <location evidence="1">Membrane</location>
        <topology evidence="1">Multi-pass membrane protein</topology>
    </subcellularLocation>
</comment>
<feature type="transmembrane region" description="Helical" evidence="6">
    <location>
        <begin position="463"/>
        <end position="481"/>
    </location>
</feature>
<evidence type="ECO:0000313" key="8">
    <source>
        <dbReference type="EMBL" id="GJJ14373.1"/>
    </source>
</evidence>
<accession>A0AAV5ALL9</accession>
<evidence type="ECO:0000256" key="2">
    <source>
        <dbReference type="ARBA" id="ARBA00022692"/>
    </source>
</evidence>
<evidence type="ECO:0000259" key="7">
    <source>
        <dbReference type="PROSITE" id="PS50850"/>
    </source>
</evidence>
<reference evidence="8" key="1">
    <citation type="submission" date="2021-10" db="EMBL/GenBank/DDBJ databases">
        <title>De novo Genome Assembly of Clathrus columnatus (Basidiomycota, Fungi) Using Illumina and Nanopore Sequence Data.</title>
        <authorList>
            <person name="Ogiso-Tanaka E."/>
            <person name="Itagaki H."/>
            <person name="Hosoya T."/>
            <person name="Hosaka K."/>
        </authorList>
    </citation>
    <scope>NUCLEOTIDE SEQUENCE</scope>
    <source>
        <strain evidence="8">MO-923</strain>
    </source>
</reference>
<feature type="region of interest" description="Disordered" evidence="5">
    <location>
        <begin position="491"/>
        <end position="515"/>
    </location>
</feature>
<comment type="caution">
    <text evidence="8">The sequence shown here is derived from an EMBL/GenBank/DDBJ whole genome shotgun (WGS) entry which is preliminary data.</text>
</comment>
<feature type="transmembrane region" description="Helical" evidence="6">
    <location>
        <begin position="139"/>
        <end position="162"/>
    </location>
</feature>
<dbReference type="PROSITE" id="PS50850">
    <property type="entry name" value="MFS"/>
    <property type="match status" value="1"/>
</dbReference>
<dbReference type="GO" id="GO:0022857">
    <property type="term" value="F:transmembrane transporter activity"/>
    <property type="evidence" value="ECO:0007669"/>
    <property type="project" value="InterPro"/>
</dbReference>